<gene>
    <name evidence="1" type="ORF">BJP37_26275</name>
</gene>
<accession>A0A1U7N7U2</accession>
<sequence>MGNGTVKVIQPANIDRDRIYQKQLINRRLTADKGCSVKKLLNFARVFLKWSIAKVLKTP</sequence>
<organism evidence="1 2">
    <name type="scientific">Moorena bouillonii PNG</name>
    <dbReference type="NCBI Taxonomy" id="568701"/>
    <lineage>
        <taxon>Bacteria</taxon>
        <taxon>Bacillati</taxon>
        <taxon>Cyanobacteriota</taxon>
        <taxon>Cyanophyceae</taxon>
        <taxon>Coleofasciculales</taxon>
        <taxon>Coleofasciculaceae</taxon>
        <taxon>Moorena</taxon>
    </lineage>
</organism>
<keyword evidence="2" id="KW-1185">Reference proteome</keyword>
<evidence type="ECO:0000313" key="1">
    <source>
        <dbReference type="EMBL" id="OLT62012.1"/>
    </source>
</evidence>
<evidence type="ECO:0000313" key="2">
    <source>
        <dbReference type="Proteomes" id="UP000186657"/>
    </source>
</evidence>
<dbReference type="EMBL" id="MKZS01000001">
    <property type="protein sequence ID" value="OLT62012.1"/>
    <property type="molecule type" value="Genomic_DNA"/>
</dbReference>
<reference evidence="1 2" key="1">
    <citation type="submission" date="2016-10" db="EMBL/GenBank/DDBJ databases">
        <title>Comparative genomics uncovers the prolific and rare metabolic potential of the cyanobacterial genus Moorea.</title>
        <authorList>
            <person name="Leao T."/>
            <person name="Castelao G."/>
            <person name="Korobeynikov A."/>
            <person name="Monroe E.A."/>
            <person name="Podell S."/>
            <person name="Glukhov E."/>
            <person name="Allen E."/>
            <person name="Gerwick W.H."/>
            <person name="Gerwick L."/>
        </authorList>
    </citation>
    <scope>NUCLEOTIDE SEQUENCE [LARGE SCALE GENOMIC DNA]</scope>
    <source>
        <strain evidence="1 2">PNG5-198</strain>
    </source>
</reference>
<dbReference type="Proteomes" id="UP000186657">
    <property type="component" value="Unassembled WGS sequence"/>
</dbReference>
<protein>
    <submittedName>
        <fullName evidence="1">Uncharacterized protein</fullName>
    </submittedName>
</protein>
<proteinExistence type="predicted"/>
<comment type="caution">
    <text evidence="1">The sequence shown here is derived from an EMBL/GenBank/DDBJ whole genome shotgun (WGS) entry which is preliminary data.</text>
</comment>
<dbReference type="AlphaFoldDB" id="A0A1U7N7U2"/>
<name>A0A1U7N7U2_9CYAN</name>